<dbReference type="PANTHER" id="PTHR45138">
    <property type="entry name" value="REGULATORY COMPONENTS OF SENSORY TRANSDUCTION SYSTEM"/>
    <property type="match status" value="1"/>
</dbReference>
<keyword evidence="2" id="KW-1133">Transmembrane helix</keyword>
<dbReference type="InterPro" id="IPR000160">
    <property type="entry name" value="GGDEF_dom"/>
</dbReference>
<dbReference type="Gene3D" id="3.30.70.270">
    <property type="match status" value="1"/>
</dbReference>
<keyword evidence="4" id="KW-0548">Nucleotidyltransferase</keyword>
<sequence>MTDINLPAVLVSDGVASVLALTVLYSRFRKPRIKSFDDTTFFFITLLVAFLPALESINFILDGVLFPGAIQLSVILNVSVFILTFAVTILWALYTDYKLFESIEHVKKFLPYAILPLVIPIILCLCNLFFPIFFHINDAAEYVRTPLMPFLFLANFLYIVAMTLRTVYFRKKIGKYIFVPTLMFLFPIFVGSVLQLMFYGLSFMWVGIALGLNSLYINLQNETNYIDPLTKLYNRTYLLSYLQAHWNKGHAFVGLMLDLNSFKQINDTYGHLEGDEALKAAGKILLKSVEDRCIVARYAGDEFIIIREGPCIDCAEKIYENIQEHVRLFNKESKKSYKLSFSIGICRSSNQPLDDFLNFMDLAMYQEKSRYYEEGCHNRRVR</sequence>
<dbReference type="EMBL" id="JAHLFV010000108">
    <property type="protein sequence ID" value="MBU3849818.1"/>
    <property type="molecule type" value="Genomic_DNA"/>
</dbReference>
<evidence type="ECO:0000313" key="4">
    <source>
        <dbReference type="EMBL" id="MBU3849818.1"/>
    </source>
</evidence>
<dbReference type="SMART" id="SM00267">
    <property type="entry name" value="GGDEF"/>
    <property type="match status" value="1"/>
</dbReference>
<dbReference type="InterPro" id="IPR050469">
    <property type="entry name" value="Diguanylate_Cyclase"/>
</dbReference>
<feature type="transmembrane region" description="Helical" evidence="2">
    <location>
        <begin position="6"/>
        <end position="28"/>
    </location>
</feature>
<evidence type="ECO:0000259" key="3">
    <source>
        <dbReference type="PROSITE" id="PS50887"/>
    </source>
</evidence>
<feature type="transmembrane region" description="Helical" evidence="2">
    <location>
        <begin position="176"/>
        <end position="196"/>
    </location>
</feature>
<dbReference type="InterPro" id="IPR043128">
    <property type="entry name" value="Rev_trsase/Diguanyl_cyclase"/>
</dbReference>
<dbReference type="NCBIfam" id="TIGR00254">
    <property type="entry name" value="GGDEF"/>
    <property type="match status" value="1"/>
</dbReference>
<keyword evidence="4" id="KW-0808">Transferase</keyword>
<proteinExistence type="predicted"/>
<reference evidence="4" key="2">
    <citation type="submission" date="2021-04" db="EMBL/GenBank/DDBJ databases">
        <authorList>
            <person name="Gilroy R."/>
        </authorList>
    </citation>
    <scope>NUCLEOTIDE SEQUENCE</scope>
    <source>
        <strain evidence="4">Gambia15-2214</strain>
    </source>
</reference>
<dbReference type="SUPFAM" id="SSF55073">
    <property type="entry name" value="Nucleotide cyclase"/>
    <property type="match status" value="1"/>
</dbReference>
<feature type="transmembrane region" description="Helical" evidence="2">
    <location>
        <begin position="109"/>
        <end position="134"/>
    </location>
</feature>
<dbReference type="AlphaFoldDB" id="A0A9E2L1C4"/>
<accession>A0A9E2L1C4</accession>
<organism evidence="4 5">
    <name type="scientific">Candidatus Treponema excrementipullorum</name>
    <dbReference type="NCBI Taxonomy" id="2838768"/>
    <lineage>
        <taxon>Bacteria</taxon>
        <taxon>Pseudomonadati</taxon>
        <taxon>Spirochaetota</taxon>
        <taxon>Spirochaetia</taxon>
        <taxon>Spirochaetales</taxon>
        <taxon>Treponemataceae</taxon>
        <taxon>Treponema</taxon>
    </lineage>
</organism>
<keyword evidence="2" id="KW-0472">Membrane</keyword>
<dbReference type="PROSITE" id="PS50887">
    <property type="entry name" value="GGDEF"/>
    <property type="match status" value="1"/>
</dbReference>
<dbReference type="GO" id="GO:1902201">
    <property type="term" value="P:negative regulation of bacterial-type flagellum-dependent cell motility"/>
    <property type="evidence" value="ECO:0007669"/>
    <property type="project" value="TreeGrafter"/>
</dbReference>
<feature type="domain" description="GGDEF" evidence="3">
    <location>
        <begin position="250"/>
        <end position="382"/>
    </location>
</feature>
<dbReference type="PANTHER" id="PTHR45138:SF6">
    <property type="entry name" value="DIGUANYLATE CYCLASE DGCN"/>
    <property type="match status" value="1"/>
</dbReference>
<dbReference type="GO" id="GO:0043709">
    <property type="term" value="P:cell adhesion involved in single-species biofilm formation"/>
    <property type="evidence" value="ECO:0007669"/>
    <property type="project" value="TreeGrafter"/>
</dbReference>
<reference evidence="4" key="1">
    <citation type="journal article" date="2021" name="PeerJ">
        <title>Extensive microbial diversity within the chicken gut microbiome revealed by metagenomics and culture.</title>
        <authorList>
            <person name="Gilroy R."/>
            <person name="Ravi A."/>
            <person name="Getino M."/>
            <person name="Pursley I."/>
            <person name="Horton D.L."/>
            <person name="Alikhan N.F."/>
            <person name="Baker D."/>
            <person name="Gharbi K."/>
            <person name="Hall N."/>
            <person name="Watson M."/>
            <person name="Adriaenssens E.M."/>
            <person name="Foster-Nyarko E."/>
            <person name="Jarju S."/>
            <person name="Secka A."/>
            <person name="Antonio M."/>
            <person name="Oren A."/>
            <person name="Chaudhuri R.R."/>
            <person name="La Ragione R."/>
            <person name="Hildebrand F."/>
            <person name="Pallen M.J."/>
        </authorList>
    </citation>
    <scope>NUCLEOTIDE SEQUENCE</scope>
    <source>
        <strain evidence="4">Gambia15-2214</strain>
    </source>
</reference>
<dbReference type="Proteomes" id="UP000823914">
    <property type="component" value="Unassembled WGS sequence"/>
</dbReference>
<evidence type="ECO:0000256" key="2">
    <source>
        <dbReference type="SAM" id="Phobius"/>
    </source>
</evidence>
<name>A0A9E2L1C4_9SPIR</name>
<feature type="transmembrane region" description="Helical" evidence="2">
    <location>
        <begin position="146"/>
        <end position="164"/>
    </location>
</feature>
<dbReference type="GO" id="GO:0052621">
    <property type="term" value="F:diguanylate cyclase activity"/>
    <property type="evidence" value="ECO:0007669"/>
    <property type="project" value="UniProtKB-EC"/>
</dbReference>
<keyword evidence="2" id="KW-0812">Transmembrane</keyword>
<feature type="transmembrane region" description="Helical" evidence="2">
    <location>
        <begin position="73"/>
        <end position="97"/>
    </location>
</feature>
<feature type="transmembrane region" description="Helical" evidence="2">
    <location>
        <begin position="40"/>
        <end position="61"/>
    </location>
</feature>
<evidence type="ECO:0000256" key="1">
    <source>
        <dbReference type="ARBA" id="ARBA00012528"/>
    </source>
</evidence>
<dbReference type="CDD" id="cd01949">
    <property type="entry name" value="GGDEF"/>
    <property type="match status" value="1"/>
</dbReference>
<dbReference type="Pfam" id="PF00990">
    <property type="entry name" value="GGDEF"/>
    <property type="match status" value="1"/>
</dbReference>
<gene>
    <name evidence="4" type="ORF">IAA16_04555</name>
</gene>
<evidence type="ECO:0000313" key="5">
    <source>
        <dbReference type="Proteomes" id="UP000823914"/>
    </source>
</evidence>
<comment type="caution">
    <text evidence="4">The sequence shown here is derived from an EMBL/GenBank/DDBJ whole genome shotgun (WGS) entry which is preliminary data.</text>
</comment>
<dbReference type="GO" id="GO:0005886">
    <property type="term" value="C:plasma membrane"/>
    <property type="evidence" value="ECO:0007669"/>
    <property type="project" value="TreeGrafter"/>
</dbReference>
<dbReference type="InterPro" id="IPR029787">
    <property type="entry name" value="Nucleotide_cyclase"/>
</dbReference>
<protein>
    <recommendedName>
        <fullName evidence="1">diguanylate cyclase</fullName>
        <ecNumber evidence="1">2.7.7.65</ecNumber>
    </recommendedName>
</protein>
<dbReference type="EC" id="2.7.7.65" evidence="1"/>